<keyword evidence="2" id="KW-0418">Kinase</keyword>
<proteinExistence type="predicted"/>
<dbReference type="InterPro" id="IPR029056">
    <property type="entry name" value="Ribokinase-like"/>
</dbReference>
<protein>
    <submittedName>
        <fullName evidence="4">Ribokinase</fullName>
    </submittedName>
</protein>
<gene>
    <name evidence="4" type="ORF">AMOR_43870</name>
</gene>
<evidence type="ECO:0000313" key="4">
    <source>
        <dbReference type="EMBL" id="BDG05391.1"/>
    </source>
</evidence>
<evidence type="ECO:0000256" key="2">
    <source>
        <dbReference type="ARBA" id="ARBA00022777"/>
    </source>
</evidence>
<keyword evidence="1" id="KW-0808">Transferase</keyword>
<evidence type="ECO:0000256" key="1">
    <source>
        <dbReference type="ARBA" id="ARBA00022679"/>
    </source>
</evidence>
<evidence type="ECO:0000313" key="5">
    <source>
        <dbReference type="Proteomes" id="UP001162891"/>
    </source>
</evidence>
<dbReference type="EMBL" id="AP025591">
    <property type="protein sequence ID" value="BDG05391.1"/>
    <property type="molecule type" value="Genomic_DNA"/>
</dbReference>
<dbReference type="PANTHER" id="PTHR10584:SF166">
    <property type="entry name" value="RIBOKINASE"/>
    <property type="match status" value="1"/>
</dbReference>
<reference evidence="5" key="1">
    <citation type="journal article" date="2022" name="Int. J. Syst. Evol. Microbiol.">
        <title>Anaeromyxobacter oryzae sp. nov., Anaeromyxobacter diazotrophicus sp. nov. and Anaeromyxobacter paludicola sp. nov., isolated from paddy soils.</title>
        <authorList>
            <person name="Itoh H."/>
            <person name="Xu Z."/>
            <person name="Mise K."/>
            <person name="Masuda Y."/>
            <person name="Ushijima N."/>
            <person name="Hayakawa C."/>
            <person name="Shiratori Y."/>
            <person name="Senoo K."/>
        </authorList>
    </citation>
    <scope>NUCLEOTIDE SEQUENCE [LARGE SCALE GENOMIC DNA]</scope>
    <source>
        <strain evidence="5">Red232</strain>
    </source>
</reference>
<dbReference type="PANTHER" id="PTHR10584">
    <property type="entry name" value="SUGAR KINASE"/>
    <property type="match status" value="1"/>
</dbReference>
<keyword evidence="5" id="KW-1185">Reference proteome</keyword>
<dbReference type="Proteomes" id="UP001162891">
    <property type="component" value="Chromosome"/>
</dbReference>
<accession>A0ABN6MWW6</accession>
<name>A0ABN6MWW6_9BACT</name>
<evidence type="ECO:0000259" key="3">
    <source>
        <dbReference type="Pfam" id="PF00294"/>
    </source>
</evidence>
<feature type="domain" description="Carbohydrate kinase PfkB" evidence="3">
    <location>
        <begin position="199"/>
        <end position="279"/>
    </location>
</feature>
<dbReference type="InterPro" id="IPR011611">
    <property type="entry name" value="PfkB_dom"/>
</dbReference>
<dbReference type="Gene3D" id="3.40.1190.20">
    <property type="match status" value="1"/>
</dbReference>
<organism evidence="4 5">
    <name type="scientific">Anaeromyxobacter oryzae</name>
    <dbReference type="NCBI Taxonomy" id="2918170"/>
    <lineage>
        <taxon>Bacteria</taxon>
        <taxon>Pseudomonadati</taxon>
        <taxon>Myxococcota</taxon>
        <taxon>Myxococcia</taxon>
        <taxon>Myxococcales</taxon>
        <taxon>Cystobacterineae</taxon>
        <taxon>Anaeromyxobacteraceae</taxon>
        <taxon>Anaeromyxobacter</taxon>
    </lineage>
</organism>
<dbReference type="RefSeq" id="WP_248354170.1">
    <property type="nucleotide sequence ID" value="NZ_AP025591.1"/>
</dbReference>
<sequence length="311" mass="31770">MPGTNGAARDGRNAAAWPRTTVLLAGNVTLDRVPGGFTPGGTVSYAARTYLGLGARVRAVTAAAADYPSATLAGADVVVVPAARTTTFVNTYDAAGIRTQRVEAIAPPVEPSQAPASWLAADLVHLAPIMGEIALRTWLPAVRGRFVGIGVQGWVRAVAADGTVIQPPWEPAPEELRGVDAACVGEDDLRGQGDLLDRLIAAVPIVAFTHGDRGCEVIVRGRTLRIGAFRTHEVDPTGAGDVFSAGFFLGLAEGADPAQAARLGAAAASIVVEARGADALDRIPEARARVAAVPVLSGSAGAAAPVETRSP</sequence>
<dbReference type="Pfam" id="PF00294">
    <property type="entry name" value="PfkB"/>
    <property type="match status" value="1"/>
</dbReference>
<dbReference type="SUPFAM" id="SSF53613">
    <property type="entry name" value="Ribokinase-like"/>
    <property type="match status" value="1"/>
</dbReference>